<protein>
    <submittedName>
        <fullName evidence="2">Uncharacterized protein</fullName>
    </submittedName>
</protein>
<dbReference type="EMBL" id="KZ502537">
    <property type="protein sequence ID" value="PKU76611.1"/>
    <property type="molecule type" value="Genomic_DNA"/>
</dbReference>
<dbReference type="Proteomes" id="UP000233837">
    <property type="component" value="Unassembled WGS sequence"/>
</dbReference>
<organism evidence="2 3">
    <name type="scientific">Dendrobium catenatum</name>
    <dbReference type="NCBI Taxonomy" id="906689"/>
    <lineage>
        <taxon>Eukaryota</taxon>
        <taxon>Viridiplantae</taxon>
        <taxon>Streptophyta</taxon>
        <taxon>Embryophyta</taxon>
        <taxon>Tracheophyta</taxon>
        <taxon>Spermatophyta</taxon>
        <taxon>Magnoliopsida</taxon>
        <taxon>Liliopsida</taxon>
        <taxon>Asparagales</taxon>
        <taxon>Orchidaceae</taxon>
        <taxon>Epidendroideae</taxon>
        <taxon>Malaxideae</taxon>
        <taxon>Dendrobiinae</taxon>
        <taxon>Dendrobium</taxon>
    </lineage>
</organism>
<gene>
    <name evidence="2" type="ORF">MA16_Dca001216</name>
</gene>
<proteinExistence type="predicted"/>
<sequence length="134" mass="15062">MLDVICVNGEAIFVRQNDYAVLVHFGSLGNLLIGTAWTMMMLPCTIPWKVNRQPGICLLIPLIISESRQLAPGAVFFADYLDLISGLSFYADCCWKNSNAALYFKLYLKFLKLITAAYSPGFRVLELDAGNYYF</sequence>
<evidence type="ECO:0000256" key="1">
    <source>
        <dbReference type="SAM" id="Phobius"/>
    </source>
</evidence>
<reference evidence="2 3" key="1">
    <citation type="journal article" date="2016" name="Sci. Rep.">
        <title>The Dendrobium catenatum Lindl. genome sequence provides insights into polysaccharide synthase, floral development and adaptive evolution.</title>
        <authorList>
            <person name="Zhang G.Q."/>
            <person name="Xu Q."/>
            <person name="Bian C."/>
            <person name="Tsai W.C."/>
            <person name="Yeh C.M."/>
            <person name="Liu K.W."/>
            <person name="Yoshida K."/>
            <person name="Zhang L.S."/>
            <person name="Chang S.B."/>
            <person name="Chen F."/>
            <person name="Shi Y."/>
            <person name="Su Y.Y."/>
            <person name="Zhang Y.Q."/>
            <person name="Chen L.J."/>
            <person name="Yin Y."/>
            <person name="Lin M."/>
            <person name="Huang H."/>
            <person name="Deng H."/>
            <person name="Wang Z.W."/>
            <person name="Zhu S.L."/>
            <person name="Zhao X."/>
            <person name="Deng C."/>
            <person name="Niu S.C."/>
            <person name="Huang J."/>
            <person name="Wang M."/>
            <person name="Liu G.H."/>
            <person name="Yang H.J."/>
            <person name="Xiao X.J."/>
            <person name="Hsiao Y.Y."/>
            <person name="Wu W.L."/>
            <person name="Chen Y.Y."/>
            <person name="Mitsuda N."/>
            <person name="Ohme-Takagi M."/>
            <person name="Luo Y.B."/>
            <person name="Van de Peer Y."/>
            <person name="Liu Z.J."/>
        </authorList>
    </citation>
    <scope>NUCLEOTIDE SEQUENCE [LARGE SCALE GENOMIC DNA]</scope>
    <source>
        <tissue evidence="2">The whole plant</tissue>
    </source>
</reference>
<reference evidence="2 3" key="2">
    <citation type="journal article" date="2017" name="Nature">
        <title>The Apostasia genome and the evolution of orchids.</title>
        <authorList>
            <person name="Zhang G.Q."/>
            <person name="Liu K.W."/>
            <person name="Li Z."/>
            <person name="Lohaus R."/>
            <person name="Hsiao Y.Y."/>
            <person name="Niu S.C."/>
            <person name="Wang J.Y."/>
            <person name="Lin Y.C."/>
            <person name="Xu Q."/>
            <person name="Chen L.J."/>
            <person name="Yoshida K."/>
            <person name="Fujiwara S."/>
            <person name="Wang Z.W."/>
            <person name="Zhang Y.Q."/>
            <person name="Mitsuda N."/>
            <person name="Wang M."/>
            <person name="Liu G.H."/>
            <person name="Pecoraro L."/>
            <person name="Huang H.X."/>
            <person name="Xiao X.J."/>
            <person name="Lin M."/>
            <person name="Wu X.Y."/>
            <person name="Wu W.L."/>
            <person name="Chen Y.Y."/>
            <person name="Chang S.B."/>
            <person name="Sakamoto S."/>
            <person name="Ohme-Takagi M."/>
            <person name="Yagi M."/>
            <person name="Zeng S.J."/>
            <person name="Shen C.Y."/>
            <person name="Yeh C.M."/>
            <person name="Luo Y.B."/>
            <person name="Tsai W.C."/>
            <person name="Van de Peer Y."/>
            <person name="Liu Z.J."/>
        </authorList>
    </citation>
    <scope>NUCLEOTIDE SEQUENCE [LARGE SCALE GENOMIC DNA]</scope>
    <source>
        <tissue evidence="2">The whole plant</tissue>
    </source>
</reference>
<keyword evidence="1" id="KW-1133">Transmembrane helix</keyword>
<keyword evidence="1" id="KW-0472">Membrane</keyword>
<keyword evidence="1" id="KW-0812">Transmembrane</keyword>
<feature type="transmembrane region" description="Helical" evidence="1">
    <location>
        <begin position="19"/>
        <end position="42"/>
    </location>
</feature>
<evidence type="ECO:0000313" key="2">
    <source>
        <dbReference type="EMBL" id="PKU76611.1"/>
    </source>
</evidence>
<accession>A0A2I0WLT1</accession>
<dbReference type="AlphaFoldDB" id="A0A2I0WLT1"/>
<name>A0A2I0WLT1_9ASPA</name>
<evidence type="ECO:0000313" key="3">
    <source>
        <dbReference type="Proteomes" id="UP000233837"/>
    </source>
</evidence>
<keyword evidence="3" id="KW-1185">Reference proteome</keyword>